<feature type="region of interest" description="Disordered" evidence="2">
    <location>
        <begin position="52"/>
        <end position="77"/>
    </location>
</feature>
<dbReference type="RefSeq" id="WP_256192488.1">
    <property type="nucleotide sequence ID" value="NZ_JANFZG010000099.1"/>
</dbReference>
<comment type="caution">
    <text evidence="4">The sequence shown here is derived from an EMBL/GenBank/DDBJ whole genome shotgun (WGS) entry which is preliminary data.</text>
</comment>
<proteinExistence type="predicted"/>
<protein>
    <submittedName>
        <fullName evidence="4">IS30 family transposase</fullName>
    </submittedName>
</protein>
<reference evidence="4 5" key="1">
    <citation type="submission" date="2022-06" db="EMBL/GenBank/DDBJ databases">
        <title>Isolation of gut microbiota from human fecal samples.</title>
        <authorList>
            <person name="Pamer E.G."/>
            <person name="Barat B."/>
            <person name="Waligurski E."/>
            <person name="Medina S."/>
            <person name="Paddock L."/>
            <person name="Mostad J."/>
        </authorList>
    </citation>
    <scope>NUCLEOTIDE SEQUENCE [LARGE SCALE GENOMIC DNA]</scope>
    <source>
        <strain evidence="4 5">DFI.9.73</strain>
    </source>
</reference>
<feature type="compositionally biased region" description="Low complexity" evidence="2">
    <location>
        <begin position="58"/>
        <end position="71"/>
    </location>
</feature>
<evidence type="ECO:0000256" key="1">
    <source>
        <dbReference type="ARBA" id="ARBA00023172"/>
    </source>
</evidence>
<dbReference type="InterPro" id="IPR053392">
    <property type="entry name" value="Transposase_IS30-like"/>
</dbReference>
<keyword evidence="5" id="KW-1185">Reference proteome</keyword>
<evidence type="ECO:0000256" key="2">
    <source>
        <dbReference type="SAM" id="MobiDB-lite"/>
    </source>
</evidence>
<gene>
    <name evidence="4" type="ORF">NE695_18340</name>
</gene>
<accession>A0ABT1S4J5</accession>
<dbReference type="EMBL" id="JANFZH010000103">
    <property type="protein sequence ID" value="MCQ4841862.1"/>
    <property type="molecule type" value="Genomic_DNA"/>
</dbReference>
<dbReference type="Gene3D" id="1.10.10.60">
    <property type="entry name" value="Homeodomain-like"/>
    <property type="match status" value="1"/>
</dbReference>
<dbReference type="InterPro" id="IPR025246">
    <property type="entry name" value="IS30-like_HTH"/>
</dbReference>
<feature type="non-terminal residue" evidence="4">
    <location>
        <position position="251"/>
    </location>
</feature>
<dbReference type="Proteomes" id="UP001524473">
    <property type="component" value="Unassembled WGS sequence"/>
</dbReference>
<organism evidence="4 5">
    <name type="scientific">Neglectibacter timonensis</name>
    <dbReference type="NCBI Taxonomy" id="1776382"/>
    <lineage>
        <taxon>Bacteria</taxon>
        <taxon>Bacillati</taxon>
        <taxon>Bacillota</taxon>
        <taxon>Clostridia</taxon>
        <taxon>Eubacteriales</taxon>
        <taxon>Oscillospiraceae</taxon>
        <taxon>Neglectibacter</taxon>
    </lineage>
</organism>
<keyword evidence="1" id="KW-0233">DNA recombination</keyword>
<evidence type="ECO:0000313" key="4">
    <source>
        <dbReference type="EMBL" id="MCQ4841862.1"/>
    </source>
</evidence>
<evidence type="ECO:0000259" key="3">
    <source>
        <dbReference type="Pfam" id="PF13936"/>
    </source>
</evidence>
<sequence length="251" mass="28542">MDHTQYTTNGAERKPGTHLTMEDRGAIQAMKKLGHSNRAIARYLHCAPSTISNELKRGTPPRTGSRGRAPGYSAKRGDAVYKENRKNSHKPHRIDKCTSFVQWVVTQVRTEKWSIDACVGYARKNKLFPEEKMVCTKTLYNEVWGGNLSLNILELPEAIKRKKHHKSPVKRKKVYGTSIDERPEIVDSRTEEGHWEGDTVVGKRNGKESVILTLLEKKTQNYIAIRIPGKTSEAVNTAMERLHEEFGEKFS</sequence>
<evidence type="ECO:0000313" key="5">
    <source>
        <dbReference type="Proteomes" id="UP001524473"/>
    </source>
</evidence>
<feature type="domain" description="Transposase IS30-like HTH" evidence="3">
    <location>
        <begin position="16"/>
        <end position="58"/>
    </location>
</feature>
<dbReference type="NCBIfam" id="NF033563">
    <property type="entry name" value="transpos_IS30"/>
    <property type="match status" value="1"/>
</dbReference>
<dbReference type="InterPro" id="IPR051917">
    <property type="entry name" value="Transposase-Integrase"/>
</dbReference>
<dbReference type="PANTHER" id="PTHR10948">
    <property type="entry name" value="TRANSPOSASE"/>
    <property type="match status" value="1"/>
</dbReference>
<dbReference type="Pfam" id="PF13936">
    <property type="entry name" value="HTH_38"/>
    <property type="match status" value="1"/>
</dbReference>
<name>A0ABT1S4J5_9FIRM</name>
<dbReference type="PANTHER" id="PTHR10948:SF23">
    <property type="entry name" value="TRANSPOSASE INSI FOR INSERTION SEQUENCE ELEMENT IS30A-RELATED"/>
    <property type="match status" value="1"/>
</dbReference>